<gene>
    <name evidence="1" type="ORF">BV95_04028</name>
</gene>
<dbReference type="eggNOG" id="ENOG5030QD3">
    <property type="taxonomic scope" value="Bacteria"/>
</dbReference>
<dbReference type="AlphaFoldDB" id="A0A081R921"/>
<proteinExistence type="predicted"/>
<reference evidence="1 2" key="1">
    <citation type="submission" date="2014-02" db="EMBL/GenBank/DDBJ databases">
        <title>Whole genome sequence of Sphingobium chlorophenolicum NBRC 16172.</title>
        <authorList>
            <person name="Gan H.M."/>
            <person name="Gan H.Y."/>
            <person name="Chew T.H."/>
            <person name="Savka M.A."/>
        </authorList>
    </citation>
    <scope>NUCLEOTIDE SEQUENCE [LARGE SCALE GENOMIC DNA]</scope>
    <source>
        <strain evidence="1 2">NBRC 16172</strain>
    </source>
</reference>
<dbReference type="EMBL" id="JFHR01000067">
    <property type="protein sequence ID" value="KEQ51694.1"/>
    <property type="molecule type" value="Genomic_DNA"/>
</dbReference>
<accession>A0A081R921</accession>
<name>A0A081R921_SPHCR</name>
<organism evidence="1 2">
    <name type="scientific">Sphingobium chlorophenolicum</name>
    <dbReference type="NCBI Taxonomy" id="46429"/>
    <lineage>
        <taxon>Bacteria</taxon>
        <taxon>Pseudomonadati</taxon>
        <taxon>Pseudomonadota</taxon>
        <taxon>Alphaproteobacteria</taxon>
        <taxon>Sphingomonadales</taxon>
        <taxon>Sphingomonadaceae</taxon>
        <taxon>Sphingobium</taxon>
    </lineage>
</organism>
<dbReference type="RefSeq" id="WP_037456284.1">
    <property type="nucleotide sequence ID" value="NZ_JFHR01000067.1"/>
</dbReference>
<protein>
    <submittedName>
        <fullName evidence="1">Uncharacterized protein</fullName>
    </submittedName>
</protein>
<dbReference type="OrthoDB" id="7509914at2"/>
<evidence type="ECO:0000313" key="1">
    <source>
        <dbReference type="EMBL" id="KEQ51694.1"/>
    </source>
</evidence>
<comment type="caution">
    <text evidence="1">The sequence shown here is derived from an EMBL/GenBank/DDBJ whole genome shotgun (WGS) entry which is preliminary data.</text>
</comment>
<dbReference type="PATRIC" id="fig|46429.4.peg.4017"/>
<sequence length="94" mass="10154">MTRALDIAAIRAHVRTLDYVRGTPAEIAMWREGDAEARANLAIEGMDLDADEHALFDMLREEAVPPPLATAIILKLLDHPDADPALAITPATIG</sequence>
<dbReference type="Proteomes" id="UP000028411">
    <property type="component" value="Unassembled WGS sequence"/>
</dbReference>
<evidence type="ECO:0000313" key="2">
    <source>
        <dbReference type="Proteomes" id="UP000028411"/>
    </source>
</evidence>